<dbReference type="GO" id="GO:0045892">
    <property type="term" value="P:negative regulation of DNA-templated transcription"/>
    <property type="evidence" value="ECO:0007669"/>
    <property type="project" value="TreeGrafter"/>
</dbReference>
<evidence type="ECO:0000313" key="5">
    <source>
        <dbReference type="EMBL" id="MBO2450693.1"/>
    </source>
</evidence>
<dbReference type="SMART" id="SM00345">
    <property type="entry name" value="HTH_GNTR"/>
    <property type="match status" value="1"/>
</dbReference>
<dbReference type="InterPro" id="IPR028978">
    <property type="entry name" value="Chorismate_lyase_/UTRA_dom_sf"/>
</dbReference>
<dbReference type="RefSeq" id="WP_208258582.1">
    <property type="nucleotide sequence ID" value="NZ_JAGEOJ010000011.1"/>
</dbReference>
<protein>
    <submittedName>
        <fullName evidence="5">GntR family transcriptional regulator</fullName>
    </submittedName>
</protein>
<dbReference type="GO" id="GO:0003677">
    <property type="term" value="F:DNA binding"/>
    <property type="evidence" value="ECO:0007669"/>
    <property type="project" value="UniProtKB-KW"/>
</dbReference>
<keyword evidence="6" id="KW-1185">Reference proteome</keyword>
<dbReference type="SUPFAM" id="SSF46785">
    <property type="entry name" value="Winged helix' DNA-binding domain"/>
    <property type="match status" value="1"/>
</dbReference>
<evidence type="ECO:0000256" key="1">
    <source>
        <dbReference type="ARBA" id="ARBA00023015"/>
    </source>
</evidence>
<dbReference type="PRINTS" id="PR00035">
    <property type="entry name" value="HTHGNTR"/>
</dbReference>
<dbReference type="InterPro" id="IPR011663">
    <property type="entry name" value="UTRA"/>
</dbReference>
<dbReference type="PANTHER" id="PTHR44846:SF1">
    <property type="entry name" value="MANNOSYL-D-GLYCERATE TRANSPORT_METABOLISM SYSTEM REPRESSOR MNGR-RELATED"/>
    <property type="match status" value="1"/>
</dbReference>
<name>A0A939PIH9_9ACTN</name>
<dbReference type="Pfam" id="PF07702">
    <property type="entry name" value="UTRA"/>
    <property type="match status" value="1"/>
</dbReference>
<organism evidence="5 6">
    <name type="scientific">Actinomadura barringtoniae</name>
    <dbReference type="NCBI Taxonomy" id="1427535"/>
    <lineage>
        <taxon>Bacteria</taxon>
        <taxon>Bacillati</taxon>
        <taxon>Actinomycetota</taxon>
        <taxon>Actinomycetes</taxon>
        <taxon>Streptosporangiales</taxon>
        <taxon>Thermomonosporaceae</taxon>
        <taxon>Actinomadura</taxon>
    </lineage>
</organism>
<dbReference type="SUPFAM" id="SSF64288">
    <property type="entry name" value="Chorismate lyase-like"/>
    <property type="match status" value="1"/>
</dbReference>
<reference evidence="5" key="1">
    <citation type="submission" date="2021-03" db="EMBL/GenBank/DDBJ databases">
        <authorList>
            <person name="Kanchanasin P."/>
            <person name="Saeng-In P."/>
            <person name="Phongsopitanun W."/>
            <person name="Yuki M."/>
            <person name="Kudo T."/>
            <person name="Ohkuma M."/>
            <person name="Tanasupawat S."/>
        </authorList>
    </citation>
    <scope>NUCLEOTIDE SEQUENCE</scope>
    <source>
        <strain evidence="5">GKU 128</strain>
    </source>
</reference>
<dbReference type="CDD" id="cd07377">
    <property type="entry name" value="WHTH_GntR"/>
    <property type="match status" value="1"/>
</dbReference>
<sequence>MIDPSVPLPKYLQLRALLLDTISRLPMDALIPSERELCRRFNVSRTTVRQAVDQLVVEERLRRVPGKGMVVARPPNRFQSFADDMHALGMSASCVDLGTQTIEADADLADLLGTAPGAPVHVLHRLRLADGQPMAVERSYIPAALAPDLFERRRPGGSLFKALEREFGIVTDTGDQTIEAGPATDNEAEPLDIPQGGTVFHLRRRTFSRGACAELTFSTYRADRYRIHLGLKP</sequence>
<dbReference type="EMBL" id="JAGEOJ010000011">
    <property type="protein sequence ID" value="MBO2450693.1"/>
    <property type="molecule type" value="Genomic_DNA"/>
</dbReference>
<keyword evidence="2" id="KW-0238">DNA-binding</keyword>
<gene>
    <name evidence="5" type="ORF">J4573_26555</name>
</gene>
<keyword evidence="1" id="KW-0805">Transcription regulation</keyword>
<dbReference type="PROSITE" id="PS50949">
    <property type="entry name" value="HTH_GNTR"/>
    <property type="match status" value="1"/>
</dbReference>
<dbReference type="InterPro" id="IPR036388">
    <property type="entry name" value="WH-like_DNA-bd_sf"/>
</dbReference>
<evidence type="ECO:0000313" key="6">
    <source>
        <dbReference type="Proteomes" id="UP000669179"/>
    </source>
</evidence>
<dbReference type="Gene3D" id="3.40.1410.10">
    <property type="entry name" value="Chorismate lyase-like"/>
    <property type="match status" value="1"/>
</dbReference>
<dbReference type="AlphaFoldDB" id="A0A939PIH9"/>
<dbReference type="InterPro" id="IPR036390">
    <property type="entry name" value="WH_DNA-bd_sf"/>
</dbReference>
<keyword evidence="3" id="KW-0804">Transcription</keyword>
<dbReference type="GO" id="GO:0003700">
    <property type="term" value="F:DNA-binding transcription factor activity"/>
    <property type="evidence" value="ECO:0007669"/>
    <property type="project" value="InterPro"/>
</dbReference>
<dbReference type="Proteomes" id="UP000669179">
    <property type="component" value="Unassembled WGS sequence"/>
</dbReference>
<comment type="caution">
    <text evidence="5">The sequence shown here is derived from an EMBL/GenBank/DDBJ whole genome shotgun (WGS) entry which is preliminary data.</text>
</comment>
<dbReference type="InterPro" id="IPR000524">
    <property type="entry name" value="Tscrpt_reg_HTH_GntR"/>
</dbReference>
<dbReference type="PANTHER" id="PTHR44846">
    <property type="entry name" value="MANNOSYL-D-GLYCERATE TRANSPORT/METABOLISM SYSTEM REPRESSOR MNGR-RELATED"/>
    <property type="match status" value="1"/>
</dbReference>
<evidence type="ECO:0000259" key="4">
    <source>
        <dbReference type="PROSITE" id="PS50949"/>
    </source>
</evidence>
<evidence type="ECO:0000256" key="3">
    <source>
        <dbReference type="ARBA" id="ARBA00023163"/>
    </source>
</evidence>
<dbReference type="SMART" id="SM00866">
    <property type="entry name" value="UTRA"/>
    <property type="match status" value="1"/>
</dbReference>
<accession>A0A939PIH9</accession>
<dbReference type="Gene3D" id="1.10.10.10">
    <property type="entry name" value="Winged helix-like DNA-binding domain superfamily/Winged helix DNA-binding domain"/>
    <property type="match status" value="1"/>
</dbReference>
<feature type="domain" description="HTH gntR-type" evidence="4">
    <location>
        <begin position="8"/>
        <end position="74"/>
    </location>
</feature>
<evidence type="ECO:0000256" key="2">
    <source>
        <dbReference type="ARBA" id="ARBA00023125"/>
    </source>
</evidence>
<dbReference type="Pfam" id="PF00392">
    <property type="entry name" value="GntR"/>
    <property type="match status" value="1"/>
</dbReference>
<dbReference type="InterPro" id="IPR050679">
    <property type="entry name" value="Bact_HTH_transcr_reg"/>
</dbReference>
<proteinExistence type="predicted"/>